<dbReference type="InterPro" id="IPR057601">
    <property type="entry name" value="Oar-like_b-barrel"/>
</dbReference>
<evidence type="ECO:0000256" key="2">
    <source>
        <dbReference type="ARBA" id="ARBA00022448"/>
    </source>
</evidence>
<dbReference type="EMBL" id="CP002482">
    <property type="protein sequence ID" value="ADW71133.1"/>
    <property type="molecule type" value="Genomic_DNA"/>
</dbReference>
<keyword evidence="3" id="KW-1134">Transmembrane beta strand</keyword>
<feature type="compositionally biased region" description="Polar residues" evidence="7">
    <location>
        <begin position="185"/>
        <end position="203"/>
    </location>
</feature>
<proteinExistence type="predicted"/>
<sequence length="1136" mass="121992">MTNIFNQTRTSQKLSRAAGLGMLAGSLTMMLPSAMAQSDTGRVVGTVTDTTGAAIPNATITLTNTANGSIRVDKSSGSGELNISAVPAGDYSAKIEATGFQSQNVNLTVVVTQVQTLSFKLAPGSEQQTVEVTAAAALVNTSDATLGETIEGKQITELPLNGRNALNLALLTPGVTQGAYGESGNDPSNRNGESGGSALSVNGTRPQANNFLLDGVDNNDGLQNIILFFPPVDGTQEFKVNTSVAPAQFGRAGGALVVASIKSGTNGVHGSAFDQYRSGKFAANPNYSFLGAPPVANPPYNRNQFGGSVGFPFLKDKLFMFGDYEGTRESLPGNSAYITVPTVKMRTGDFSELLNPGQTYGNFDTTFPACVPNAGTLNNNISGNSKGQIYDPQTCTPFQNNQIPMARLNTAAVNYLNAFPLPSRSDRALQNYLSQQQSAIKYNRFDARLDYSLTKKDLFFLRFSYDNSTNGATSQLGPTLPNNAGTSYVHARGYDLGYTRTFSPSIVNEARLAYNRDNYGYQPPNYGQNISADLGIVNANRNLETSGGALIGGSNDQLEYSGDYGLFAVPQNTYELTDTLNIQRGAHSLKVGGTYLLRQTQFFRPISGKGFFAIAYHGTDFTGWETSELLVGGVDNYAIGAQDGYFGNISNEDGVFAQDDWRVTPRLTLNLGIRWDLLTWPYEKHNQQAAFNPTNGTVMIAGQNGISRSIINQDYLNFAPRVGFAYDVFGDGKTALHGGYGLFYFPDYGGISNQLGQQPPFGGSATYYARNGYCVTFTGQTTLGNPYTCPGYTTGNSAKIALPLPGFPNFNPAAPPAGLGGLAVDRDNKHSRLQQYNLQLQQQLGSRDVLSIAYVGTHADRLSTYYPINSYNFNTTALPFPTLGGISLNEYNGISWYNGLQAHYEHRQGNALLTASYTWSHALDDSPDAFGAGSTVSIASNPFASYGNSAQDQRHIFSGSAVYNFPFGRGQAFGGNANRFMDLLIGGWQSNLVGLFQTGQPFDISTGVNSPGNRPDLIAPISYPKKIIGQWFNTAAFSDNIPTLNVSGTGVYTRVGTLGRNQVYGPGYRSVNLGVQKNLHFTDRISLELHGDAFNVLNTPEFTNPSSAVTSGTFGEITGTRQNSARQIQLTSRLVF</sequence>
<evidence type="ECO:0000256" key="7">
    <source>
        <dbReference type="SAM" id="MobiDB-lite"/>
    </source>
</evidence>
<dbReference type="SUPFAM" id="SSF56935">
    <property type="entry name" value="Porins"/>
    <property type="match status" value="1"/>
</dbReference>
<keyword evidence="5" id="KW-0472">Membrane</keyword>
<evidence type="ECO:0000259" key="9">
    <source>
        <dbReference type="Pfam" id="PF25183"/>
    </source>
</evidence>
<protein>
    <submittedName>
        <fullName evidence="10">TonB-dependent receptor plug</fullName>
    </submittedName>
</protein>
<dbReference type="Pfam" id="PF25183">
    <property type="entry name" value="OMP_b-brl_4"/>
    <property type="match status" value="1"/>
</dbReference>
<feature type="signal peptide" evidence="8">
    <location>
        <begin position="1"/>
        <end position="36"/>
    </location>
</feature>
<geneLocation type="plasmid" evidence="10 11">
    <name>pACIX902</name>
</geneLocation>
<keyword evidence="4" id="KW-0812">Transmembrane</keyword>
<keyword evidence="10" id="KW-0614">Plasmid</keyword>
<dbReference type="AlphaFoldDB" id="E8X724"/>
<dbReference type="KEGG" id="acm:AciX9_3847"/>
<feature type="domain" description="TonB-dependent transporter Oar-like beta-barrel" evidence="9">
    <location>
        <begin position="261"/>
        <end position="1129"/>
    </location>
</feature>
<keyword evidence="10" id="KW-0675">Receptor</keyword>
<dbReference type="Proteomes" id="UP000000343">
    <property type="component" value="Plasmid pACIX902"/>
</dbReference>
<keyword evidence="11" id="KW-1185">Reference proteome</keyword>
<dbReference type="Gene3D" id="2.40.170.20">
    <property type="entry name" value="TonB-dependent receptor, beta-barrel domain"/>
    <property type="match status" value="1"/>
</dbReference>
<evidence type="ECO:0000313" key="10">
    <source>
        <dbReference type="EMBL" id="ADW71133.1"/>
    </source>
</evidence>
<feature type="chain" id="PRO_5003230838" evidence="8">
    <location>
        <begin position="37"/>
        <end position="1136"/>
    </location>
</feature>
<reference evidence="11" key="1">
    <citation type="submission" date="2011-01" db="EMBL/GenBank/DDBJ databases">
        <title>Complete sequence of plasmid2 of Acidobacterium sp. MP5ACTX9.</title>
        <authorList>
            <consortium name="US DOE Joint Genome Institute"/>
            <person name="Lucas S."/>
            <person name="Copeland A."/>
            <person name="Lapidus A."/>
            <person name="Cheng J.-F."/>
            <person name="Goodwin L."/>
            <person name="Pitluck S."/>
            <person name="Teshima H."/>
            <person name="Detter J.C."/>
            <person name="Han C."/>
            <person name="Tapia R."/>
            <person name="Land M."/>
            <person name="Hauser L."/>
            <person name="Kyrpides N."/>
            <person name="Ivanova N."/>
            <person name="Ovchinnikova G."/>
            <person name="Pagani I."/>
            <person name="Rawat S.R."/>
            <person name="Mannisto M."/>
            <person name="Haggblom M.M."/>
            <person name="Woyke T."/>
        </authorList>
    </citation>
    <scope>NUCLEOTIDE SEQUENCE [LARGE SCALE GENOMIC DNA]</scope>
    <source>
        <strain evidence="11">MP5ACTX9</strain>
        <plasmid evidence="11">Plasmid pACIX902</plasmid>
    </source>
</reference>
<dbReference type="GO" id="GO:0009279">
    <property type="term" value="C:cell outer membrane"/>
    <property type="evidence" value="ECO:0007669"/>
    <property type="project" value="UniProtKB-SubCell"/>
</dbReference>
<accession>E8X724</accession>
<evidence type="ECO:0000256" key="1">
    <source>
        <dbReference type="ARBA" id="ARBA00004571"/>
    </source>
</evidence>
<dbReference type="RefSeq" id="WP_013582155.1">
    <property type="nucleotide sequence ID" value="NC_015065.1"/>
</dbReference>
<dbReference type="GO" id="GO:0015344">
    <property type="term" value="F:siderophore uptake transmembrane transporter activity"/>
    <property type="evidence" value="ECO:0007669"/>
    <property type="project" value="TreeGrafter"/>
</dbReference>
<evidence type="ECO:0000256" key="6">
    <source>
        <dbReference type="ARBA" id="ARBA00023237"/>
    </source>
</evidence>
<keyword evidence="2" id="KW-0813">Transport</keyword>
<evidence type="ECO:0000256" key="3">
    <source>
        <dbReference type="ARBA" id="ARBA00022452"/>
    </source>
</evidence>
<evidence type="ECO:0000256" key="5">
    <source>
        <dbReference type="ARBA" id="ARBA00023136"/>
    </source>
</evidence>
<dbReference type="PANTHER" id="PTHR30069:SF46">
    <property type="entry name" value="OAR PROTEIN"/>
    <property type="match status" value="1"/>
</dbReference>
<dbReference type="GO" id="GO:0044718">
    <property type="term" value="P:siderophore transmembrane transport"/>
    <property type="evidence" value="ECO:0007669"/>
    <property type="project" value="TreeGrafter"/>
</dbReference>
<organism evidence="11">
    <name type="scientific">Granulicella tundricola (strain ATCC BAA-1859 / DSM 23138 / MP5ACTX9)</name>
    <dbReference type="NCBI Taxonomy" id="1198114"/>
    <lineage>
        <taxon>Bacteria</taxon>
        <taxon>Pseudomonadati</taxon>
        <taxon>Acidobacteriota</taxon>
        <taxon>Terriglobia</taxon>
        <taxon>Terriglobales</taxon>
        <taxon>Acidobacteriaceae</taxon>
        <taxon>Granulicella</taxon>
    </lineage>
</organism>
<dbReference type="SUPFAM" id="SSF49464">
    <property type="entry name" value="Carboxypeptidase regulatory domain-like"/>
    <property type="match status" value="1"/>
</dbReference>
<name>E8X724_GRATM</name>
<dbReference type="HOGENOM" id="CLU_006298_0_0_0"/>
<dbReference type="Gene3D" id="2.60.40.1120">
    <property type="entry name" value="Carboxypeptidase-like, regulatory domain"/>
    <property type="match status" value="1"/>
</dbReference>
<evidence type="ECO:0000256" key="8">
    <source>
        <dbReference type="SAM" id="SignalP"/>
    </source>
</evidence>
<dbReference type="InterPro" id="IPR008969">
    <property type="entry name" value="CarboxyPept-like_regulatory"/>
</dbReference>
<gene>
    <name evidence="10" type="ordered locus">AciX9_3847</name>
</gene>
<evidence type="ECO:0000313" key="11">
    <source>
        <dbReference type="Proteomes" id="UP000000343"/>
    </source>
</evidence>
<evidence type="ECO:0000256" key="4">
    <source>
        <dbReference type="ARBA" id="ARBA00022692"/>
    </source>
</evidence>
<comment type="subcellular location">
    <subcellularLocation>
        <location evidence="1">Cell outer membrane</location>
        <topology evidence="1">Multi-pass membrane protein</topology>
    </subcellularLocation>
</comment>
<dbReference type="Pfam" id="PF13620">
    <property type="entry name" value="CarboxypepD_reg"/>
    <property type="match status" value="1"/>
</dbReference>
<dbReference type="OrthoDB" id="97893at2"/>
<feature type="region of interest" description="Disordered" evidence="7">
    <location>
        <begin position="178"/>
        <end position="203"/>
    </location>
</feature>
<dbReference type="InterPro" id="IPR036942">
    <property type="entry name" value="Beta-barrel_TonB_sf"/>
</dbReference>
<dbReference type="PANTHER" id="PTHR30069">
    <property type="entry name" value="TONB-DEPENDENT OUTER MEMBRANE RECEPTOR"/>
    <property type="match status" value="1"/>
</dbReference>
<keyword evidence="6" id="KW-0998">Cell outer membrane</keyword>
<dbReference type="InterPro" id="IPR039426">
    <property type="entry name" value="TonB-dep_rcpt-like"/>
</dbReference>
<keyword evidence="8" id="KW-0732">Signal</keyword>